<comment type="caution">
    <text evidence="1">The sequence shown here is derived from an EMBL/GenBank/DDBJ whole genome shotgun (WGS) entry which is preliminary data.</text>
</comment>
<organism evidence="1 2">
    <name type="scientific">Microbacterium awajiense</name>
    <dbReference type="NCBI Taxonomy" id="415214"/>
    <lineage>
        <taxon>Bacteria</taxon>
        <taxon>Bacillati</taxon>
        <taxon>Actinomycetota</taxon>
        <taxon>Actinomycetes</taxon>
        <taxon>Micrococcales</taxon>
        <taxon>Microbacteriaceae</taxon>
        <taxon>Microbacterium</taxon>
    </lineage>
</organism>
<proteinExistence type="predicted"/>
<keyword evidence="2" id="KW-1185">Reference proteome</keyword>
<evidence type="ECO:0000313" key="1">
    <source>
        <dbReference type="EMBL" id="GAA3641274.1"/>
    </source>
</evidence>
<accession>A0ABP7AW51</accession>
<reference evidence="2" key="1">
    <citation type="journal article" date="2019" name="Int. J. Syst. Evol. Microbiol.">
        <title>The Global Catalogue of Microorganisms (GCM) 10K type strain sequencing project: providing services to taxonomists for standard genome sequencing and annotation.</title>
        <authorList>
            <consortium name="The Broad Institute Genomics Platform"/>
            <consortium name="The Broad Institute Genome Sequencing Center for Infectious Disease"/>
            <person name="Wu L."/>
            <person name="Ma J."/>
        </authorList>
    </citation>
    <scope>NUCLEOTIDE SEQUENCE [LARGE SCALE GENOMIC DNA]</scope>
    <source>
        <strain evidence="2">JCM 16544</strain>
    </source>
</reference>
<protein>
    <recommendedName>
        <fullName evidence="3">DUF4185 domain-containing protein</fullName>
    </recommendedName>
</protein>
<gene>
    <name evidence="1" type="ORF">GCM10022200_26320</name>
</gene>
<evidence type="ECO:0000313" key="2">
    <source>
        <dbReference type="Proteomes" id="UP001501697"/>
    </source>
</evidence>
<evidence type="ECO:0008006" key="3">
    <source>
        <dbReference type="Google" id="ProtNLM"/>
    </source>
</evidence>
<dbReference type="Proteomes" id="UP001501697">
    <property type="component" value="Unassembled WGS sequence"/>
</dbReference>
<name>A0ABP7AW51_9MICO</name>
<dbReference type="EMBL" id="BAAAYU010000005">
    <property type="protein sequence ID" value="GAA3641274.1"/>
    <property type="molecule type" value="Genomic_DNA"/>
</dbReference>
<sequence>MSAAASVNEARTAAFAEYGNSGVGWTGGDSTYSLVLEDGRQAWFFSDTFLGPVDADLGRPLSTPFLNNSIVVDDDGTLDTVTGGTDDAPESIIPPTPEGNWHWIGDPELNKKGDVQIPLLQFERFGPGMWDWGWSANRLATLDGTSLELESITELPSAVGINWGSYTLSEGNTTYIYGINDIEGVRSAFVARANGGDLATKWKFWDGKRWAPNEADAVPVASYVANEFSVEPYRDGYLMVTQDTSELFSTRIVAQVSCSPTGPFTFAAELYRTPETGIFGSYGNANVFTYNAHEHPEDRDGDTLLVTYNVNSFVGDDLYDDVTIYRPRFVDVELTITP</sequence>